<feature type="compositionally biased region" description="Basic and acidic residues" evidence="1">
    <location>
        <begin position="153"/>
        <end position="165"/>
    </location>
</feature>
<reference evidence="2" key="1">
    <citation type="submission" date="2023-04" db="EMBL/GenBank/DDBJ databases">
        <authorList>
            <consortium name="ELIXIR-Norway"/>
        </authorList>
    </citation>
    <scope>NUCLEOTIDE SEQUENCE [LARGE SCALE GENOMIC DNA]</scope>
</reference>
<keyword evidence="3" id="KW-1185">Reference proteome</keyword>
<protein>
    <submittedName>
        <fullName evidence="2">Uncharacterized protein</fullName>
    </submittedName>
</protein>
<proteinExistence type="predicted"/>
<feature type="compositionally biased region" description="Low complexity" evidence="1">
    <location>
        <begin position="38"/>
        <end position="50"/>
    </location>
</feature>
<evidence type="ECO:0000313" key="3">
    <source>
        <dbReference type="Proteomes" id="UP001176941"/>
    </source>
</evidence>
<dbReference type="Proteomes" id="UP001176941">
    <property type="component" value="Chromosome 30"/>
</dbReference>
<evidence type="ECO:0000256" key="1">
    <source>
        <dbReference type="SAM" id="MobiDB-lite"/>
    </source>
</evidence>
<accession>A0ABN8ZGB3</accession>
<feature type="compositionally biased region" description="Low complexity" evidence="1">
    <location>
        <begin position="74"/>
        <end position="87"/>
    </location>
</feature>
<sequence length="199" mass="21084">MHEPVPPGSHFLPPALSTAKDGRRGGPATQLLQDRRLSSASGLAAGRRWAGSGGGWDRPRHAAPIPHPHHHLLRPLLSTRPPSSLQPFRPPPTGSQHSRFPTAAGEVREKENGGPALAVPPLYPPQACGGGRRLPLPSAGTAQPSRPPPAATRELHTRTRMEEARAGGPQQPEGRQRGHREAEAWAGSRAAHELIGGTV</sequence>
<feature type="region of interest" description="Disordered" evidence="1">
    <location>
        <begin position="1"/>
        <end position="199"/>
    </location>
</feature>
<dbReference type="EMBL" id="OX459966">
    <property type="protein sequence ID" value="CAI9171226.1"/>
    <property type="molecule type" value="Genomic_DNA"/>
</dbReference>
<name>A0ABN8ZGB3_RANTA</name>
<organism evidence="2 3">
    <name type="scientific">Rangifer tarandus platyrhynchus</name>
    <name type="common">Svalbard reindeer</name>
    <dbReference type="NCBI Taxonomy" id="3082113"/>
    <lineage>
        <taxon>Eukaryota</taxon>
        <taxon>Metazoa</taxon>
        <taxon>Chordata</taxon>
        <taxon>Craniata</taxon>
        <taxon>Vertebrata</taxon>
        <taxon>Euteleostomi</taxon>
        <taxon>Mammalia</taxon>
        <taxon>Eutheria</taxon>
        <taxon>Laurasiatheria</taxon>
        <taxon>Artiodactyla</taxon>
        <taxon>Ruminantia</taxon>
        <taxon>Pecora</taxon>
        <taxon>Cervidae</taxon>
        <taxon>Odocoileinae</taxon>
        <taxon>Rangifer</taxon>
    </lineage>
</organism>
<gene>
    <name evidence="2" type="ORF">MRATA1EN1_LOCUS20188</name>
</gene>
<evidence type="ECO:0000313" key="2">
    <source>
        <dbReference type="EMBL" id="CAI9171226.1"/>
    </source>
</evidence>
<feature type="compositionally biased region" description="Basic and acidic residues" evidence="1">
    <location>
        <begin position="174"/>
        <end position="183"/>
    </location>
</feature>